<keyword evidence="2" id="KW-1185">Reference proteome</keyword>
<evidence type="ECO:0000313" key="1">
    <source>
        <dbReference type="EMBL" id="KAK6350352.1"/>
    </source>
</evidence>
<sequence length="84" mass="9108">MASTSTRSNTRLGILAIGVAVIAASGALAGAVYRTDSQKQQTAQQFRQESTADKIARLQKTRKVLVARRNEIASKIEGLEIHQQ</sequence>
<comment type="caution">
    <text evidence="1">The sequence shown here is derived from an EMBL/GenBank/DDBJ whole genome shotgun (WGS) entry which is preliminary data.</text>
</comment>
<dbReference type="EMBL" id="JAVHNQ010000004">
    <property type="protein sequence ID" value="KAK6350352.1"/>
    <property type="molecule type" value="Genomic_DNA"/>
</dbReference>
<proteinExistence type="predicted"/>
<dbReference type="Proteomes" id="UP001375240">
    <property type="component" value="Unassembled WGS sequence"/>
</dbReference>
<name>A0AAV9UWV8_9PEZI</name>
<evidence type="ECO:0000313" key="2">
    <source>
        <dbReference type="Proteomes" id="UP001375240"/>
    </source>
</evidence>
<dbReference type="AlphaFoldDB" id="A0AAV9UWV8"/>
<accession>A0AAV9UWV8</accession>
<gene>
    <name evidence="1" type="ORF">TWF696_006584</name>
</gene>
<reference evidence="1 2" key="1">
    <citation type="submission" date="2019-10" db="EMBL/GenBank/DDBJ databases">
        <authorList>
            <person name="Palmer J.M."/>
        </authorList>
    </citation>
    <scope>NUCLEOTIDE SEQUENCE [LARGE SCALE GENOMIC DNA]</scope>
    <source>
        <strain evidence="1 2">TWF696</strain>
    </source>
</reference>
<protein>
    <submittedName>
        <fullName evidence="1">Uncharacterized protein</fullName>
    </submittedName>
</protein>
<organism evidence="1 2">
    <name type="scientific">Orbilia brochopaga</name>
    <dbReference type="NCBI Taxonomy" id="3140254"/>
    <lineage>
        <taxon>Eukaryota</taxon>
        <taxon>Fungi</taxon>
        <taxon>Dikarya</taxon>
        <taxon>Ascomycota</taxon>
        <taxon>Pezizomycotina</taxon>
        <taxon>Orbiliomycetes</taxon>
        <taxon>Orbiliales</taxon>
        <taxon>Orbiliaceae</taxon>
        <taxon>Orbilia</taxon>
    </lineage>
</organism>